<dbReference type="Pfam" id="PF02458">
    <property type="entry name" value="Transferase"/>
    <property type="match status" value="1"/>
</dbReference>
<evidence type="ECO:0000313" key="3">
    <source>
        <dbReference type="Proteomes" id="UP001603857"/>
    </source>
</evidence>
<protein>
    <submittedName>
        <fullName evidence="2">Uncharacterized protein</fullName>
    </submittedName>
</protein>
<organism evidence="2 3">
    <name type="scientific">Flemingia macrophylla</name>
    <dbReference type="NCBI Taxonomy" id="520843"/>
    <lineage>
        <taxon>Eukaryota</taxon>
        <taxon>Viridiplantae</taxon>
        <taxon>Streptophyta</taxon>
        <taxon>Embryophyta</taxon>
        <taxon>Tracheophyta</taxon>
        <taxon>Spermatophyta</taxon>
        <taxon>Magnoliopsida</taxon>
        <taxon>eudicotyledons</taxon>
        <taxon>Gunneridae</taxon>
        <taxon>Pentapetalae</taxon>
        <taxon>rosids</taxon>
        <taxon>fabids</taxon>
        <taxon>Fabales</taxon>
        <taxon>Fabaceae</taxon>
        <taxon>Papilionoideae</taxon>
        <taxon>50 kb inversion clade</taxon>
        <taxon>NPAAA clade</taxon>
        <taxon>indigoferoid/millettioid clade</taxon>
        <taxon>Phaseoleae</taxon>
        <taxon>Flemingia</taxon>
    </lineage>
</organism>
<evidence type="ECO:0000256" key="1">
    <source>
        <dbReference type="ARBA" id="ARBA00022679"/>
    </source>
</evidence>
<dbReference type="InterPro" id="IPR023213">
    <property type="entry name" value="CAT-like_dom_sf"/>
</dbReference>
<dbReference type="InterPro" id="IPR051283">
    <property type="entry name" value="Sec_Metabolite_Acyltrans"/>
</dbReference>
<dbReference type="EMBL" id="JBGMDY010000007">
    <property type="protein sequence ID" value="KAL2326825.1"/>
    <property type="molecule type" value="Genomic_DNA"/>
</dbReference>
<keyword evidence="1" id="KW-0808">Transferase</keyword>
<dbReference type="AlphaFoldDB" id="A0ABD1LVC3"/>
<name>A0ABD1LVC3_9FABA</name>
<dbReference type="PANTHER" id="PTHR31896:SF12">
    <property type="entry name" value="HXXXD-TYPE ACYL-TRANSFERASE FAMILY PROTEIN"/>
    <property type="match status" value="1"/>
</dbReference>
<keyword evidence="3" id="KW-1185">Reference proteome</keyword>
<reference evidence="2 3" key="1">
    <citation type="submission" date="2024-08" db="EMBL/GenBank/DDBJ databases">
        <title>Insights into the chromosomal genome structure of Flemingia macrophylla.</title>
        <authorList>
            <person name="Ding Y."/>
            <person name="Zhao Y."/>
            <person name="Bi W."/>
            <person name="Wu M."/>
            <person name="Zhao G."/>
            <person name="Gong Y."/>
            <person name="Li W."/>
            <person name="Zhang P."/>
        </authorList>
    </citation>
    <scope>NUCLEOTIDE SEQUENCE [LARGE SCALE GENOMIC DNA]</scope>
    <source>
        <strain evidence="2">DYQJB</strain>
        <tissue evidence="2">Leaf</tissue>
    </source>
</reference>
<dbReference type="Proteomes" id="UP001603857">
    <property type="component" value="Unassembled WGS sequence"/>
</dbReference>
<proteinExistence type="predicted"/>
<comment type="caution">
    <text evidence="2">The sequence shown here is derived from an EMBL/GenBank/DDBJ whole genome shotgun (WGS) entry which is preliminary data.</text>
</comment>
<accession>A0ABD1LVC3</accession>
<dbReference type="Gene3D" id="3.30.559.10">
    <property type="entry name" value="Chloramphenicol acetyltransferase-like domain"/>
    <property type="match status" value="2"/>
</dbReference>
<gene>
    <name evidence="2" type="ORF">Fmac_020252</name>
</gene>
<dbReference type="PANTHER" id="PTHR31896">
    <property type="entry name" value="FAMILY REGULATORY PROTEIN, PUTATIVE (AFU_ORTHOLOGUE AFUA_3G14730)-RELATED"/>
    <property type="match status" value="1"/>
</dbReference>
<dbReference type="GO" id="GO:0016740">
    <property type="term" value="F:transferase activity"/>
    <property type="evidence" value="ECO:0007669"/>
    <property type="project" value="UniProtKB-KW"/>
</dbReference>
<sequence>MSTPAVQRISECFLKPLHPIEDRNQIYHLTPCDITLLSMNYIQKGLLFKKPSIANNQQDFIQNLLGKMKHSLSLALNHFYPLAGRFVTNKTQDPPSYVVSIDCKNSCGASFIYSTLDMTICDILSPIDSPPIVHSLFDHDKDVVNHDGHTMPLLAIQVTELVDGVFVGCSMNHSVGDGTSFWNFFNTWSEIFQFQTQEHHHEHVIDVPISRQPVLYRWFPKGCSPPINLPFKHHDEFIRRFEPPKLRERIFHFTAESIAKLKTKANMESSTIKISSFQSLAAHVWRCITRARRALYTESTTCLLVANSRSRMEPPLPQEYFGNCIKSVRTGATAGELDQHGLGWAAWKFHMAVTNLNDEAIKQAAKDWLQSPTVYQTGERYDQYTLLFTSSPRFNMYGNEFGMGKAVAVLSGSAFKFDGKVASYQGYEGRGTIDLEVCLLPETMRMLESDNEFMSTVSSFKSNNFY</sequence>
<evidence type="ECO:0000313" key="2">
    <source>
        <dbReference type="EMBL" id="KAL2326825.1"/>
    </source>
</evidence>